<dbReference type="InterPro" id="IPR035940">
    <property type="entry name" value="CAP_sf"/>
</dbReference>
<gene>
    <name evidence="1" type="ORF">A2892_04735</name>
</gene>
<protein>
    <submittedName>
        <fullName evidence="1">Uncharacterized protein</fullName>
    </submittedName>
</protein>
<comment type="caution">
    <text evidence="1">The sequence shown here is derived from an EMBL/GenBank/DDBJ whole genome shotgun (WGS) entry which is preliminary data.</text>
</comment>
<name>A0A1F8B890_9BACT</name>
<dbReference type="AlphaFoldDB" id="A0A1F8B890"/>
<accession>A0A1F8B890</accession>
<dbReference type="Proteomes" id="UP000176404">
    <property type="component" value="Unassembled WGS sequence"/>
</dbReference>
<reference evidence="1 2" key="1">
    <citation type="journal article" date="2016" name="Nat. Commun.">
        <title>Thousands of microbial genomes shed light on interconnected biogeochemical processes in an aquifer system.</title>
        <authorList>
            <person name="Anantharaman K."/>
            <person name="Brown C.T."/>
            <person name="Hug L.A."/>
            <person name="Sharon I."/>
            <person name="Castelle C.J."/>
            <person name="Probst A.J."/>
            <person name="Thomas B.C."/>
            <person name="Singh A."/>
            <person name="Wilkins M.J."/>
            <person name="Karaoz U."/>
            <person name="Brodie E.L."/>
            <person name="Williams K.H."/>
            <person name="Hubbard S.S."/>
            <person name="Banfield J.F."/>
        </authorList>
    </citation>
    <scope>NUCLEOTIDE SEQUENCE [LARGE SCALE GENOMIC DNA]</scope>
</reference>
<evidence type="ECO:0000313" key="2">
    <source>
        <dbReference type="Proteomes" id="UP000176404"/>
    </source>
</evidence>
<evidence type="ECO:0000313" key="1">
    <source>
        <dbReference type="EMBL" id="OGM60252.1"/>
    </source>
</evidence>
<organism evidence="1 2">
    <name type="scientific">Candidatus Woesebacteria bacterium RIFCSPLOWO2_01_FULL_39_10b</name>
    <dbReference type="NCBI Taxonomy" id="1802517"/>
    <lineage>
        <taxon>Bacteria</taxon>
        <taxon>Candidatus Woeseibacteriota</taxon>
    </lineage>
</organism>
<dbReference type="EMBL" id="MGHD01000006">
    <property type="protein sequence ID" value="OGM60252.1"/>
    <property type="molecule type" value="Genomic_DNA"/>
</dbReference>
<sequence>MTEERRIPRLIAREQLIGVERSPDLVILHIRGEGDIALSLSEEEVRRPRQYLYTPKKELVKVPKPEEISWLREFERRKLEHYVLRGINKLRGENGASPLERITIPDPAAFMASFYASNNPDERLTHQIPYEALIELPLDLLGSFGIETAITPKDLEEIGMQPGYVAGSMTRTSLASNKLGFSETHQYARHGGISEVLVRGGNLDPESAVDALRNSPPHFMAMTNQAYKHAGVAVWQGETGIVTAAVVLGRGLNTSVDWPKSKRWTGYKSFAPSFGRT</sequence>
<proteinExistence type="predicted"/>
<dbReference type="Gene3D" id="3.40.33.10">
    <property type="entry name" value="CAP"/>
    <property type="match status" value="1"/>
</dbReference>